<dbReference type="Proteomes" id="UP001605036">
    <property type="component" value="Unassembled WGS sequence"/>
</dbReference>
<dbReference type="EMBL" id="JBHFFA010000008">
    <property type="protein sequence ID" value="KAL2609721.1"/>
    <property type="molecule type" value="Genomic_DNA"/>
</dbReference>
<evidence type="ECO:0000313" key="2">
    <source>
        <dbReference type="Proteomes" id="UP001605036"/>
    </source>
</evidence>
<sequence>MSCKNAGNSKEKIKFGARKEVANCMQKLVLHLESFDEAAEDGKRIAEVEANEDRKVEVNPPLYSLPKAWGCLAQLDPGSNEQAKKELGLLGARRLKDSEERGMEHSVVGH</sequence>
<proteinExistence type="predicted"/>
<protein>
    <submittedName>
        <fullName evidence="1">Uncharacterized protein</fullName>
    </submittedName>
</protein>
<evidence type="ECO:0000313" key="1">
    <source>
        <dbReference type="EMBL" id="KAL2609721.1"/>
    </source>
</evidence>
<accession>A0ABD1XP44</accession>
<gene>
    <name evidence="1" type="ORF">R1flu_028294</name>
</gene>
<keyword evidence="2" id="KW-1185">Reference proteome</keyword>
<reference evidence="1 2" key="1">
    <citation type="submission" date="2024-09" db="EMBL/GenBank/DDBJ databases">
        <title>Chromosome-scale assembly of Riccia fluitans.</title>
        <authorList>
            <person name="Paukszto L."/>
            <person name="Sawicki J."/>
            <person name="Karawczyk K."/>
            <person name="Piernik-Szablinska J."/>
            <person name="Szczecinska M."/>
            <person name="Mazdziarz M."/>
        </authorList>
    </citation>
    <scope>NUCLEOTIDE SEQUENCE [LARGE SCALE GENOMIC DNA]</scope>
    <source>
        <strain evidence="1">Rf_01</strain>
        <tissue evidence="1">Aerial parts of the thallus</tissue>
    </source>
</reference>
<comment type="caution">
    <text evidence="1">The sequence shown here is derived from an EMBL/GenBank/DDBJ whole genome shotgun (WGS) entry which is preliminary data.</text>
</comment>
<dbReference type="AlphaFoldDB" id="A0ABD1XP44"/>
<organism evidence="1 2">
    <name type="scientific">Riccia fluitans</name>
    <dbReference type="NCBI Taxonomy" id="41844"/>
    <lineage>
        <taxon>Eukaryota</taxon>
        <taxon>Viridiplantae</taxon>
        <taxon>Streptophyta</taxon>
        <taxon>Embryophyta</taxon>
        <taxon>Marchantiophyta</taxon>
        <taxon>Marchantiopsida</taxon>
        <taxon>Marchantiidae</taxon>
        <taxon>Marchantiales</taxon>
        <taxon>Ricciaceae</taxon>
        <taxon>Riccia</taxon>
    </lineage>
</organism>
<name>A0ABD1XP44_9MARC</name>